<dbReference type="OrthoDB" id="6846267at2759"/>
<accession>A0A6A7AVL8</accession>
<keyword evidence="2" id="KW-1185">Reference proteome</keyword>
<gene>
    <name evidence="1" type="ORF">T440DRAFT_539894</name>
</gene>
<evidence type="ECO:0000313" key="1">
    <source>
        <dbReference type="EMBL" id="KAF2847320.1"/>
    </source>
</evidence>
<protein>
    <submittedName>
        <fullName evidence="1">Uncharacterized protein</fullName>
    </submittedName>
</protein>
<organism evidence="1 2">
    <name type="scientific">Plenodomus tracheiphilus IPT5</name>
    <dbReference type="NCBI Taxonomy" id="1408161"/>
    <lineage>
        <taxon>Eukaryota</taxon>
        <taxon>Fungi</taxon>
        <taxon>Dikarya</taxon>
        <taxon>Ascomycota</taxon>
        <taxon>Pezizomycotina</taxon>
        <taxon>Dothideomycetes</taxon>
        <taxon>Pleosporomycetidae</taxon>
        <taxon>Pleosporales</taxon>
        <taxon>Pleosporineae</taxon>
        <taxon>Leptosphaeriaceae</taxon>
        <taxon>Plenodomus</taxon>
    </lineage>
</organism>
<evidence type="ECO:0000313" key="2">
    <source>
        <dbReference type="Proteomes" id="UP000799423"/>
    </source>
</evidence>
<dbReference type="EMBL" id="MU006327">
    <property type="protein sequence ID" value="KAF2847320.1"/>
    <property type="molecule type" value="Genomic_DNA"/>
</dbReference>
<dbReference type="AlphaFoldDB" id="A0A6A7AVL8"/>
<proteinExistence type="predicted"/>
<reference evidence="1" key="1">
    <citation type="submission" date="2020-01" db="EMBL/GenBank/DDBJ databases">
        <authorList>
            <consortium name="DOE Joint Genome Institute"/>
            <person name="Haridas S."/>
            <person name="Albert R."/>
            <person name="Binder M."/>
            <person name="Bloem J."/>
            <person name="Labutti K."/>
            <person name="Salamov A."/>
            <person name="Andreopoulos B."/>
            <person name="Baker S.E."/>
            <person name="Barry K."/>
            <person name="Bills G."/>
            <person name="Bluhm B.H."/>
            <person name="Cannon C."/>
            <person name="Castanera R."/>
            <person name="Culley D.E."/>
            <person name="Daum C."/>
            <person name="Ezra D."/>
            <person name="Gonzalez J.B."/>
            <person name="Henrissat B."/>
            <person name="Kuo A."/>
            <person name="Liang C."/>
            <person name="Lipzen A."/>
            <person name="Lutzoni F."/>
            <person name="Magnuson J."/>
            <person name="Mondo S."/>
            <person name="Nolan M."/>
            <person name="Ohm R."/>
            <person name="Pangilinan J."/>
            <person name="Park H.-J."/>
            <person name="Ramirez L."/>
            <person name="Alfaro M."/>
            <person name="Sun H."/>
            <person name="Tritt A."/>
            <person name="Yoshinaga Y."/>
            <person name="Zwiers L.-H."/>
            <person name="Turgeon B.G."/>
            <person name="Goodwin S.B."/>
            <person name="Spatafora J.W."/>
            <person name="Crous P.W."/>
            <person name="Grigoriev I.V."/>
        </authorList>
    </citation>
    <scope>NUCLEOTIDE SEQUENCE</scope>
    <source>
        <strain evidence="1">IPT5</strain>
    </source>
</reference>
<sequence length="84" mass="9104">MNHIVINHAKLVLIRCVEDAAAPLVKLLGLPYAAIPQRFSRSRLAPSLNDPARDNARVDANGVFDATRPGECSIQPWGSVRSDA</sequence>
<dbReference type="Proteomes" id="UP000799423">
    <property type="component" value="Unassembled WGS sequence"/>
</dbReference>
<name>A0A6A7AVL8_9PLEO</name>